<dbReference type="CDD" id="cd04794">
    <property type="entry name" value="euk_LANCL"/>
    <property type="match status" value="1"/>
</dbReference>
<dbReference type="PRINTS" id="PR01950">
    <property type="entry name" value="LANCSUPER"/>
</dbReference>
<keyword evidence="6" id="KW-0812">Transmembrane</keyword>
<dbReference type="Proteomes" id="UP000596902">
    <property type="component" value="Unassembled WGS sequence"/>
</dbReference>
<keyword evidence="6" id="KW-1133">Transmembrane helix</keyword>
<reference evidence="8" key="1">
    <citation type="submission" date="2020-01" db="EMBL/GenBank/DDBJ databases">
        <authorList>
            <person name="Feng Z.H.Z."/>
        </authorList>
    </citation>
    <scope>NUCLEOTIDE SEQUENCE</scope>
    <source>
        <strain evidence="8">CBS107.38</strain>
    </source>
</reference>
<dbReference type="GO" id="GO:0004497">
    <property type="term" value="F:monooxygenase activity"/>
    <property type="evidence" value="ECO:0007669"/>
    <property type="project" value="UniProtKB-KW"/>
</dbReference>
<keyword evidence="4" id="KW-0479">Metal-binding</keyword>
<dbReference type="RefSeq" id="XP_038781919.1">
    <property type="nucleotide sequence ID" value="XM_038935411.1"/>
</dbReference>
<evidence type="ECO:0000259" key="7">
    <source>
        <dbReference type="PROSITE" id="PS00497"/>
    </source>
</evidence>
<evidence type="ECO:0000256" key="1">
    <source>
        <dbReference type="ARBA" id="ARBA00001973"/>
    </source>
</evidence>
<feature type="region of interest" description="Disordered" evidence="5">
    <location>
        <begin position="1191"/>
        <end position="1217"/>
    </location>
</feature>
<dbReference type="Pfam" id="PF05147">
    <property type="entry name" value="LANC_like"/>
    <property type="match status" value="1"/>
</dbReference>
<keyword evidence="6" id="KW-0472">Membrane</keyword>
<dbReference type="Pfam" id="PF00264">
    <property type="entry name" value="Tyrosinase"/>
    <property type="match status" value="1"/>
</dbReference>
<dbReference type="GO" id="GO:0005975">
    <property type="term" value="P:carbohydrate metabolic process"/>
    <property type="evidence" value="ECO:0007669"/>
    <property type="project" value="InterPro"/>
</dbReference>
<evidence type="ECO:0000256" key="2">
    <source>
        <dbReference type="ARBA" id="ARBA00023002"/>
    </source>
</evidence>
<name>A0A8H7EBK0_9PLEO</name>
<feature type="region of interest" description="Disordered" evidence="5">
    <location>
        <begin position="62"/>
        <end position="82"/>
    </location>
</feature>
<evidence type="ECO:0000256" key="6">
    <source>
        <dbReference type="SAM" id="Phobius"/>
    </source>
</evidence>
<evidence type="ECO:0000313" key="8">
    <source>
        <dbReference type="EMBL" id="KAF7671552.1"/>
    </source>
</evidence>
<accession>A0A8H7EBK0</accession>
<dbReference type="InterPro" id="IPR008922">
    <property type="entry name" value="Di-copper_centre_dom_sf"/>
</dbReference>
<dbReference type="InterPro" id="IPR002227">
    <property type="entry name" value="Tyrosinase_Cu-bd"/>
</dbReference>
<dbReference type="PANTHER" id="PTHR12736:SF7">
    <property type="entry name" value="LANC-LIKE PROTEIN 3"/>
    <property type="match status" value="1"/>
</dbReference>
<dbReference type="Gene3D" id="1.10.1280.10">
    <property type="entry name" value="Di-copper center containing domain from catechol oxidase"/>
    <property type="match status" value="1"/>
</dbReference>
<dbReference type="GO" id="GO:0046872">
    <property type="term" value="F:metal ion binding"/>
    <property type="evidence" value="ECO:0007669"/>
    <property type="project" value="UniProtKB-KW"/>
</dbReference>
<evidence type="ECO:0000256" key="5">
    <source>
        <dbReference type="SAM" id="MobiDB-lite"/>
    </source>
</evidence>
<dbReference type="InterPro" id="IPR007822">
    <property type="entry name" value="LANC-like"/>
</dbReference>
<proteinExistence type="predicted"/>
<keyword evidence="2" id="KW-0560">Oxidoreductase</keyword>
<keyword evidence="3" id="KW-0503">Monooxygenase</keyword>
<dbReference type="GeneID" id="62208589"/>
<evidence type="ECO:0000256" key="3">
    <source>
        <dbReference type="ARBA" id="ARBA00023033"/>
    </source>
</evidence>
<dbReference type="PROSITE" id="PS00497">
    <property type="entry name" value="TYROSINASE_1"/>
    <property type="match status" value="1"/>
</dbReference>
<comment type="cofactor">
    <cofactor evidence="1">
        <name>Cu(2+)</name>
        <dbReference type="ChEBI" id="CHEBI:29036"/>
    </cofactor>
</comment>
<organism evidence="8 9">
    <name type="scientific">Alternaria burnsii</name>
    <dbReference type="NCBI Taxonomy" id="1187904"/>
    <lineage>
        <taxon>Eukaryota</taxon>
        <taxon>Fungi</taxon>
        <taxon>Dikarya</taxon>
        <taxon>Ascomycota</taxon>
        <taxon>Pezizomycotina</taxon>
        <taxon>Dothideomycetes</taxon>
        <taxon>Pleosporomycetidae</taxon>
        <taxon>Pleosporales</taxon>
        <taxon>Pleosporineae</taxon>
        <taxon>Pleosporaceae</taxon>
        <taxon>Alternaria</taxon>
        <taxon>Alternaria sect. Alternaria</taxon>
    </lineage>
</organism>
<dbReference type="InterPro" id="IPR012341">
    <property type="entry name" value="6hp_glycosidase-like_sf"/>
</dbReference>
<dbReference type="AlphaFoldDB" id="A0A8H7EBK0"/>
<reference evidence="8" key="2">
    <citation type="submission" date="2020-08" db="EMBL/GenBank/DDBJ databases">
        <title>Draft Genome Sequence of Cumin Blight Pathogen Alternaria burnsii.</title>
        <authorList>
            <person name="Feng Z."/>
        </authorList>
    </citation>
    <scope>NUCLEOTIDE SEQUENCE</scope>
    <source>
        <strain evidence="8">CBS107.38</strain>
    </source>
</reference>
<dbReference type="PANTHER" id="PTHR12736">
    <property type="entry name" value="LANC-LIKE PROTEIN"/>
    <property type="match status" value="1"/>
</dbReference>
<feature type="compositionally biased region" description="Polar residues" evidence="5">
    <location>
        <begin position="62"/>
        <end position="79"/>
    </location>
</feature>
<dbReference type="Gene3D" id="1.50.10.10">
    <property type="match status" value="1"/>
</dbReference>
<evidence type="ECO:0000256" key="4">
    <source>
        <dbReference type="PIRSR" id="PIRSR607822-1"/>
    </source>
</evidence>
<feature type="domain" description="Tyrosinase copper-binding" evidence="7">
    <location>
        <begin position="724"/>
        <end position="741"/>
    </location>
</feature>
<dbReference type="InterPro" id="IPR041640">
    <property type="entry name" value="Tyrosinase_C"/>
</dbReference>
<dbReference type="SUPFAM" id="SSF48056">
    <property type="entry name" value="Di-copper centre-containing domain"/>
    <property type="match status" value="1"/>
</dbReference>
<dbReference type="PRINTS" id="PR00092">
    <property type="entry name" value="TYROSINASE"/>
</dbReference>
<dbReference type="SUPFAM" id="SSF158745">
    <property type="entry name" value="LanC-like"/>
    <property type="match status" value="1"/>
</dbReference>
<keyword evidence="9" id="KW-1185">Reference proteome</keyword>
<dbReference type="EMBL" id="JAAABM010000021">
    <property type="protein sequence ID" value="KAF7671552.1"/>
    <property type="molecule type" value="Genomic_DNA"/>
</dbReference>
<sequence>MIPELRRRVDDCPVGGVFYMCNGFRGCCTIDPCMPGSTCPADKDRTPGRSSEPSLVPITSISKATPTMTGSPSRSTIASPPSLDSDITFSLAEPSYKTVTQSTLTTATPSGDAPEMTSHVHSPVAVIVGAVLGATVFCLLLIAVLLYVRKRRHTKIYKAPDYPSPLVGSDMTPQLTSKASSQLQQKIAALYRAESITEQDDLAQLDSREIGRDKHRYNGSVGNLAELPAEPLPWPGNSSHAQHVLSDDKKTLVLTFPILTSRVLGTYDLIPFRHSRIPKSAPTLPFLFHQEIQQSSPRYIPIAMSEDAAPPAAPATQAAPASIPRYFRNDAPLARRDPHKQLLASLDRLITDYPPHHIPPGGGLYYGPISVAYLFYALHNIYPDLTLDEYPLNTWSAAYIEQAQAHIKEFPAPSPKKCGISNDIMSLLALYAVTAQDPDTVKELCDHAAVMLEDDTSNEWLFGRAGYLYLLRLVRGAFAHNKDVIELIEDTADEVIENIMQSPRPWKWHGKAYVGAVHGAIGIITQIVLTDPSWASKLEAELGALLSYQYESGNFPSSLPPGRDKLVQVCHGAPGVVTSLFSIRKYFPGLHERIDRVIAKARECIWERGLLTKEPCICHGITGNALALDGKQFEHFLTYTTGHEIKSMAKDGNAHVRREIRDLMNNFPDQWSLYVLALQKLHKTPQNNPNSFYGLASIHGRPYEVWGDAKGIPSKIGKAGYCPHGNELFLGWHRPYLALFEQVLSEHVLDIARQAPADQMERYLTAANEFRIPYWDWAQGTTAGPVPDIFTAPYLTIIDTDRTPVVVSNPLYSYTFDPVPEGFDMKWRQISTTIRWPENDGPNATSQQLKFVDAFRAQSTNLIVQVGVAFRSSTFSRFSSILEDPHGWMHGVIGGGYTAKEPWAGHMWPLEYSSYEPLFMLHHANVDRLLALYQGAYPDRWMQPSNIGPHGNVYLEDYQTVSADTELVPFRKSPGQFLTFNDCRNTTTFGYAYPETQRWNFASDEAYQRSVAATITNLYGGRTRAQAQVQVTAQHVTAFGQALLDNNNTYTEWTIETQAIASRVPPTFMVSFSLIGIFQSNPIIDLGSWMMLMPERDDVRTMDVQSKPENKMNGTTSITTYLVDRVNANELSSLDPNDVVPYLSSYLTWNVYDERGDRIPFLDAETLKVEVFGTPARLPDDPNAPIEYSEGGAIPYPEITAGRTGRVSKNPPGMMPP</sequence>
<dbReference type="SMART" id="SM01260">
    <property type="entry name" value="LANC_like"/>
    <property type="match status" value="1"/>
</dbReference>
<feature type="binding site" evidence="4">
    <location>
        <position position="619"/>
    </location>
    <ligand>
        <name>Zn(2+)</name>
        <dbReference type="ChEBI" id="CHEBI:29105"/>
    </ligand>
</feature>
<feature type="transmembrane region" description="Helical" evidence="6">
    <location>
        <begin position="124"/>
        <end position="148"/>
    </location>
</feature>
<dbReference type="GO" id="GO:0005886">
    <property type="term" value="C:plasma membrane"/>
    <property type="evidence" value="ECO:0007669"/>
    <property type="project" value="TreeGrafter"/>
</dbReference>
<gene>
    <name evidence="8" type="ORF">GT037_010364</name>
</gene>
<dbReference type="Pfam" id="PF18132">
    <property type="entry name" value="Tyrosinase_C"/>
    <property type="match status" value="1"/>
</dbReference>
<keyword evidence="4" id="KW-0862">Zinc</keyword>
<evidence type="ECO:0000313" key="9">
    <source>
        <dbReference type="Proteomes" id="UP000596902"/>
    </source>
</evidence>
<comment type="caution">
    <text evidence="8">The sequence shown here is derived from an EMBL/GenBank/DDBJ whole genome shotgun (WGS) entry which is preliminary data.</text>
</comment>
<protein>
    <submittedName>
        <fullName evidence="8">Di-copper centre-containing protein</fullName>
    </submittedName>
</protein>
<dbReference type="GO" id="GO:0031179">
    <property type="term" value="P:peptide modification"/>
    <property type="evidence" value="ECO:0007669"/>
    <property type="project" value="InterPro"/>
</dbReference>
<feature type="binding site" evidence="4">
    <location>
        <position position="618"/>
    </location>
    <ligand>
        <name>Zn(2+)</name>
        <dbReference type="ChEBI" id="CHEBI:29105"/>
    </ligand>
</feature>
<feature type="binding site" evidence="4">
    <location>
        <position position="570"/>
    </location>
    <ligand>
        <name>Zn(2+)</name>
        <dbReference type="ChEBI" id="CHEBI:29105"/>
    </ligand>
</feature>